<evidence type="ECO:0000256" key="7">
    <source>
        <dbReference type="ARBA" id="ARBA00042988"/>
    </source>
</evidence>
<feature type="domain" description="Gfo/Idh/MocA-like oxidoreductase N-terminal" evidence="11">
    <location>
        <begin position="5"/>
        <end position="61"/>
    </location>
</feature>
<dbReference type="GO" id="GO:0047115">
    <property type="term" value="F:trans-1,2-dihydrobenzene-1,2-diol dehydrogenase activity"/>
    <property type="evidence" value="ECO:0007669"/>
    <property type="project" value="UniProtKB-EC"/>
</dbReference>
<evidence type="ECO:0000256" key="9">
    <source>
        <dbReference type="ARBA" id="ARBA00047423"/>
    </source>
</evidence>
<dbReference type="AlphaFoldDB" id="A0A212FM46"/>
<name>A0A212FM46_DANPL</name>
<evidence type="ECO:0000256" key="1">
    <source>
        <dbReference type="ARBA" id="ARBA00010928"/>
    </source>
</evidence>
<dbReference type="SUPFAM" id="SSF55347">
    <property type="entry name" value="Glyceraldehyde-3-phosphate dehydrogenase-like, C-terminal domain"/>
    <property type="match status" value="1"/>
</dbReference>
<protein>
    <recommendedName>
        <fullName evidence="5">Trans-1,2-dihydrobenzene-1,2-diol dehydrogenase</fullName>
        <ecNumber evidence="4">1.1.1.179</ecNumber>
        <ecNumber evidence="3">1.3.1.20</ecNumber>
    </recommendedName>
    <alternativeName>
        <fullName evidence="8">D-xylose 1-dehydrogenase</fullName>
    </alternativeName>
    <alternativeName>
        <fullName evidence="7">D-xylose-NADP dehydrogenase</fullName>
    </alternativeName>
    <alternativeName>
        <fullName evidence="6">Dimeric dihydrodiol dehydrogenase</fullName>
    </alternativeName>
</protein>
<dbReference type="STRING" id="278856.A0A212FM46"/>
<dbReference type="InterPro" id="IPR050984">
    <property type="entry name" value="Gfo/Idh/MocA_domain"/>
</dbReference>
<organism evidence="13 14">
    <name type="scientific">Danaus plexippus plexippus</name>
    <dbReference type="NCBI Taxonomy" id="278856"/>
    <lineage>
        <taxon>Eukaryota</taxon>
        <taxon>Metazoa</taxon>
        <taxon>Ecdysozoa</taxon>
        <taxon>Arthropoda</taxon>
        <taxon>Hexapoda</taxon>
        <taxon>Insecta</taxon>
        <taxon>Pterygota</taxon>
        <taxon>Neoptera</taxon>
        <taxon>Endopterygota</taxon>
        <taxon>Lepidoptera</taxon>
        <taxon>Glossata</taxon>
        <taxon>Ditrysia</taxon>
        <taxon>Papilionoidea</taxon>
        <taxon>Nymphalidae</taxon>
        <taxon>Danainae</taxon>
        <taxon>Danaini</taxon>
        <taxon>Danaina</taxon>
        <taxon>Danaus</taxon>
        <taxon>Danaus</taxon>
    </lineage>
</organism>
<evidence type="ECO:0000313" key="13">
    <source>
        <dbReference type="EMBL" id="OWR54759.1"/>
    </source>
</evidence>
<dbReference type="InParanoid" id="A0A212FM46"/>
<feature type="domain" description="GFO/IDH/MocA-like oxidoreductase" evidence="12">
    <location>
        <begin position="74"/>
        <end position="184"/>
    </location>
</feature>
<dbReference type="EC" id="1.3.1.20" evidence="3"/>
<dbReference type="EMBL" id="AGBW02007682">
    <property type="protein sequence ID" value="OWR54759.1"/>
    <property type="molecule type" value="Genomic_DNA"/>
</dbReference>
<evidence type="ECO:0000256" key="8">
    <source>
        <dbReference type="ARBA" id="ARBA00043025"/>
    </source>
</evidence>
<evidence type="ECO:0000256" key="6">
    <source>
        <dbReference type="ARBA" id="ARBA00042926"/>
    </source>
</evidence>
<evidence type="ECO:0000259" key="11">
    <source>
        <dbReference type="Pfam" id="PF01408"/>
    </source>
</evidence>
<dbReference type="Pfam" id="PF22725">
    <property type="entry name" value="GFO_IDH_MocA_C3"/>
    <property type="match status" value="1"/>
</dbReference>
<dbReference type="InterPro" id="IPR000683">
    <property type="entry name" value="Gfo/Idh/MocA-like_OxRdtase_N"/>
</dbReference>
<keyword evidence="2" id="KW-0560">Oxidoreductase</keyword>
<dbReference type="SUPFAM" id="SSF51735">
    <property type="entry name" value="NAD(P)-binding Rossmann-fold domains"/>
    <property type="match status" value="1"/>
</dbReference>
<comment type="similarity">
    <text evidence="1">Belongs to the Gfo/Idh/MocA family.</text>
</comment>
<sequence length="277" mass="31438">MAISNDIDVAYIGALNHDHYALSKLFLESGKHVLCEKPFCLNAKQVESLVKIAKNQNLFLMEALWSRFAPFYVNLEEQLESGIIGRPQFVEVNFGLPIENVERLRKRDMGGGALMDIGIYTVHFAQLVFKEDPIKITAVGELNDDGVDCVETVILEYSEGRRAVLNNHAKVKLWNKATVVGDYGKRITFEDPFNMPDTMIHADGRVEKFEFHPSKIPYNFMNSAGLVYEALETVRCIKEGLKESPIMSHSRSLLLIKILDTVRKQLGVHYDVDDQDF</sequence>
<evidence type="ECO:0000256" key="2">
    <source>
        <dbReference type="ARBA" id="ARBA00023002"/>
    </source>
</evidence>
<dbReference type="InterPro" id="IPR023282">
    <property type="entry name" value="HMG_CoA_Rdtase_N"/>
</dbReference>
<evidence type="ECO:0000259" key="12">
    <source>
        <dbReference type="Pfam" id="PF22725"/>
    </source>
</evidence>
<comment type="caution">
    <text evidence="13">The sequence shown here is derived from an EMBL/GenBank/DDBJ whole genome shotgun (WGS) entry which is preliminary data.</text>
</comment>
<dbReference type="PANTHER" id="PTHR22604">
    <property type="entry name" value="OXIDOREDUCTASES"/>
    <property type="match status" value="1"/>
</dbReference>
<dbReference type="eggNOG" id="KOG2741">
    <property type="taxonomic scope" value="Eukaryota"/>
</dbReference>
<dbReference type="Gene3D" id="1.10.3270.10">
    <property type="entry name" value="HMGR, N-terminal domain"/>
    <property type="match status" value="1"/>
</dbReference>
<dbReference type="InterPro" id="IPR055170">
    <property type="entry name" value="GFO_IDH_MocA-like_dom"/>
</dbReference>
<dbReference type="KEGG" id="dpl:KGM_215781"/>
<comment type="catalytic activity">
    <reaction evidence="10">
        <text>D-xylose + NADP(+) = D-xylono-1,5-lactone + NADPH + H(+)</text>
        <dbReference type="Rhea" id="RHEA:22000"/>
        <dbReference type="ChEBI" id="CHEBI:15378"/>
        <dbReference type="ChEBI" id="CHEBI:15867"/>
        <dbReference type="ChEBI" id="CHEBI:53455"/>
        <dbReference type="ChEBI" id="CHEBI:57783"/>
        <dbReference type="ChEBI" id="CHEBI:58349"/>
        <dbReference type="EC" id="1.1.1.179"/>
    </reaction>
</comment>
<dbReference type="PANTHER" id="PTHR22604:SF105">
    <property type="entry name" value="TRANS-1,2-DIHYDROBENZENE-1,2-DIOL DEHYDROGENASE"/>
    <property type="match status" value="1"/>
</dbReference>
<dbReference type="GO" id="GO:0004420">
    <property type="term" value="F:hydroxymethylglutaryl-CoA reductase (NADPH) activity"/>
    <property type="evidence" value="ECO:0007669"/>
    <property type="project" value="InterPro"/>
</dbReference>
<evidence type="ECO:0000256" key="10">
    <source>
        <dbReference type="ARBA" id="ARBA00049233"/>
    </source>
</evidence>
<proteinExistence type="inferred from homology"/>
<dbReference type="InterPro" id="IPR036291">
    <property type="entry name" value="NAD(P)-bd_dom_sf"/>
</dbReference>
<dbReference type="Pfam" id="PF01408">
    <property type="entry name" value="GFO_IDH_MocA"/>
    <property type="match status" value="1"/>
</dbReference>
<evidence type="ECO:0000256" key="5">
    <source>
        <dbReference type="ARBA" id="ARBA00040603"/>
    </source>
</evidence>
<keyword evidence="14" id="KW-1185">Reference proteome</keyword>
<dbReference type="EC" id="1.1.1.179" evidence="4"/>
<reference evidence="13 14" key="1">
    <citation type="journal article" date="2011" name="Cell">
        <title>The monarch butterfly genome yields insights into long-distance migration.</title>
        <authorList>
            <person name="Zhan S."/>
            <person name="Merlin C."/>
            <person name="Boore J.L."/>
            <person name="Reppert S.M."/>
        </authorList>
    </citation>
    <scope>NUCLEOTIDE SEQUENCE [LARGE SCALE GENOMIC DNA]</scope>
    <source>
        <strain evidence="13">F-2</strain>
    </source>
</reference>
<dbReference type="Gene3D" id="3.30.360.10">
    <property type="entry name" value="Dihydrodipicolinate Reductase, domain 2"/>
    <property type="match status" value="1"/>
</dbReference>
<gene>
    <name evidence="13" type="ORF">KGM_215781</name>
</gene>
<comment type="catalytic activity">
    <reaction evidence="9">
        <text>(1R,2R)-1,2-dihydrobenzene-1,2-diol + NADP(+) = catechol + NADPH + H(+)</text>
        <dbReference type="Rhea" id="RHEA:16729"/>
        <dbReference type="ChEBI" id="CHEBI:10702"/>
        <dbReference type="ChEBI" id="CHEBI:15378"/>
        <dbReference type="ChEBI" id="CHEBI:18135"/>
        <dbReference type="ChEBI" id="CHEBI:57783"/>
        <dbReference type="ChEBI" id="CHEBI:58349"/>
        <dbReference type="EC" id="1.3.1.20"/>
    </reaction>
</comment>
<dbReference type="GO" id="GO:0000166">
    <property type="term" value="F:nucleotide binding"/>
    <property type="evidence" value="ECO:0007669"/>
    <property type="project" value="InterPro"/>
</dbReference>
<evidence type="ECO:0000256" key="3">
    <source>
        <dbReference type="ARBA" id="ARBA00038853"/>
    </source>
</evidence>
<dbReference type="GO" id="GO:0047837">
    <property type="term" value="F:D-xylose 1-dehydrogenase (NADP+) activity"/>
    <property type="evidence" value="ECO:0007669"/>
    <property type="project" value="UniProtKB-EC"/>
</dbReference>
<evidence type="ECO:0000256" key="4">
    <source>
        <dbReference type="ARBA" id="ARBA00038984"/>
    </source>
</evidence>
<evidence type="ECO:0000313" key="14">
    <source>
        <dbReference type="Proteomes" id="UP000007151"/>
    </source>
</evidence>
<accession>A0A212FM46</accession>
<dbReference type="Proteomes" id="UP000007151">
    <property type="component" value="Unassembled WGS sequence"/>
</dbReference>